<gene>
    <name evidence="1" type="ORF">AG0111_0g12680</name>
</gene>
<reference evidence="1 2" key="1">
    <citation type="journal article" date="2019" name="bioRxiv">
        <title>Genomics, evolutionary history and diagnostics of the Alternaria alternata species group including apple and Asian pear pathotypes.</title>
        <authorList>
            <person name="Armitage A.D."/>
            <person name="Cockerton H.M."/>
            <person name="Sreenivasaprasad S."/>
            <person name="Woodhall J.W."/>
            <person name="Lane C.R."/>
            <person name="Harrison R.J."/>
            <person name="Clarkson J.P."/>
        </authorList>
    </citation>
    <scope>NUCLEOTIDE SEQUENCE [LARGE SCALE GENOMIC DNA]</scope>
    <source>
        <strain evidence="1 2">FERA 650</strain>
    </source>
</reference>
<evidence type="ECO:0000313" key="2">
    <source>
        <dbReference type="Proteomes" id="UP000293547"/>
    </source>
</evidence>
<evidence type="ECO:0000313" key="1">
    <source>
        <dbReference type="EMBL" id="KAB2099164.1"/>
    </source>
</evidence>
<dbReference type="EMBL" id="PDWZ02000019">
    <property type="protein sequence ID" value="KAB2099164.1"/>
    <property type="molecule type" value="Genomic_DNA"/>
</dbReference>
<keyword evidence="2" id="KW-1185">Reference proteome</keyword>
<dbReference type="Proteomes" id="UP000293547">
    <property type="component" value="Unassembled WGS sequence"/>
</dbReference>
<comment type="caution">
    <text evidence="1">The sequence shown here is derived from an EMBL/GenBank/DDBJ whole genome shotgun (WGS) entry which is preliminary data.</text>
</comment>
<name>A0ACB6F414_9PLEO</name>
<organism evidence="1 2">
    <name type="scientific">Alternaria gaisen</name>
    <dbReference type="NCBI Taxonomy" id="167740"/>
    <lineage>
        <taxon>Eukaryota</taxon>
        <taxon>Fungi</taxon>
        <taxon>Dikarya</taxon>
        <taxon>Ascomycota</taxon>
        <taxon>Pezizomycotina</taxon>
        <taxon>Dothideomycetes</taxon>
        <taxon>Pleosporomycetidae</taxon>
        <taxon>Pleosporales</taxon>
        <taxon>Pleosporineae</taxon>
        <taxon>Pleosporaceae</taxon>
        <taxon>Alternaria</taxon>
        <taxon>Alternaria sect. Alternaria</taxon>
    </lineage>
</organism>
<sequence length="37" mass="4339">MLAILWLKKLLFSIIQTFIIFSTGNPYDQAPDLSRRK</sequence>
<proteinExistence type="predicted"/>
<accession>A0ACB6F414</accession>
<protein>
    <submittedName>
        <fullName evidence="1">Uncharacterized protein</fullName>
    </submittedName>
</protein>